<comment type="similarity">
    <text evidence="1">Belongs to the bacterial ribosomal protein bL35 family.</text>
</comment>
<sequence length="83" mass="9649">MAKKKKKKKYKLKTYKAAAKRFRVTGSGKIVRTKGGKSHLRRRKSKRTKRLLSRMLVVECAGDRKRISRMAPYLKKYKANPPG</sequence>
<evidence type="ECO:0000313" key="4">
    <source>
        <dbReference type="EMBL" id="VAW42033.1"/>
    </source>
</evidence>
<evidence type="ECO:0000256" key="2">
    <source>
        <dbReference type="ARBA" id="ARBA00022980"/>
    </source>
</evidence>
<name>A0A3B0VP20_9ZZZZ</name>
<dbReference type="InterPro" id="IPR018265">
    <property type="entry name" value="Ribosomal_bL35_CS"/>
</dbReference>
<dbReference type="AlphaFoldDB" id="A0A3B0VP20"/>
<dbReference type="PROSITE" id="PS00936">
    <property type="entry name" value="RIBOSOMAL_L35"/>
    <property type="match status" value="1"/>
</dbReference>
<dbReference type="PRINTS" id="PR00064">
    <property type="entry name" value="RIBOSOMALL35"/>
</dbReference>
<dbReference type="NCBIfam" id="TIGR00001">
    <property type="entry name" value="rpmI_bact"/>
    <property type="match status" value="1"/>
</dbReference>
<dbReference type="GO" id="GO:0006412">
    <property type="term" value="P:translation"/>
    <property type="evidence" value="ECO:0007669"/>
    <property type="project" value="InterPro"/>
</dbReference>
<dbReference type="InterPro" id="IPR001706">
    <property type="entry name" value="Ribosomal_bL35"/>
</dbReference>
<dbReference type="HAMAP" id="MF_00514">
    <property type="entry name" value="Ribosomal_bL35"/>
    <property type="match status" value="1"/>
</dbReference>
<dbReference type="PANTHER" id="PTHR33343">
    <property type="entry name" value="54S RIBOSOMAL PROTEIN BL35M"/>
    <property type="match status" value="1"/>
</dbReference>
<reference evidence="4" key="1">
    <citation type="submission" date="2018-06" db="EMBL/GenBank/DDBJ databases">
        <authorList>
            <person name="Zhirakovskaya E."/>
        </authorList>
    </citation>
    <scope>NUCLEOTIDE SEQUENCE</scope>
</reference>
<dbReference type="Pfam" id="PF01632">
    <property type="entry name" value="Ribosomal_L35p"/>
    <property type="match status" value="1"/>
</dbReference>
<evidence type="ECO:0000256" key="1">
    <source>
        <dbReference type="ARBA" id="ARBA00006598"/>
    </source>
</evidence>
<gene>
    <name evidence="4" type="ORF">MNBD_CHLOROFLEXI01-1354</name>
</gene>
<dbReference type="EMBL" id="UOEU01000881">
    <property type="protein sequence ID" value="VAW42033.1"/>
    <property type="molecule type" value="Genomic_DNA"/>
</dbReference>
<dbReference type="FunFam" id="4.10.410.60:FF:000001">
    <property type="entry name" value="50S ribosomal protein L35"/>
    <property type="match status" value="1"/>
</dbReference>
<keyword evidence="3" id="KW-0687">Ribonucleoprotein</keyword>
<dbReference type="InterPro" id="IPR021137">
    <property type="entry name" value="Ribosomal_bL35-like"/>
</dbReference>
<dbReference type="GO" id="GO:0015934">
    <property type="term" value="C:large ribosomal subunit"/>
    <property type="evidence" value="ECO:0007669"/>
    <property type="project" value="TreeGrafter"/>
</dbReference>
<dbReference type="GO" id="GO:0003735">
    <property type="term" value="F:structural constituent of ribosome"/>
    <property type="evidence" value="ECO:0007669"/>
    <property type="project" value="InterPro"/>
</dbReference>
<dbReference type="SUPFAM" id="SSF143034">
    <property type="entry name" value="L35p-like"/>
    <property type="match status" value="1"/>
</dbReference>
<evidence type="ECO:0000256" key="3">
    <source>
        <dbReference type="ARBA" id="ARBA00023274"/>
    </source>
</evidence>
<protein>
    <submittedName>
        <fullName evidence="4">LSU ribosomal protein L35p</fullName>
    </submittedName>
</protein>
<dbReference type="Gene3D" id="4.10.410.60">
    <property type="match status" value="1"/>
</dbReference>
<organism evidence="4">
    <name type="scientific">hydrothermal vent metagenome</name>
    <dbReference type="NCBI Taxonomy" id="652676"/>
    <lineage>
        <taxon>unclassified sequences</taxon>
        <taxon>metagenomes</taxon>
        <taxon>ecological metagenomes</taxon>
    </lineage>
</organism>
<dbReference type="PANTHER" id="PTHR33343:SF1">
    <property type="entry name" value="LARGE RIBOSOMAL SUBUNIT PROTEIN BL35M"/>
    <property type="match status" value="1"/>
</dbReference>
<dbReference type="InterPro" id="IPR037229">
    <property type="entry name" value="Ribosomal_bL35_sf"/>
</dbReference>
<keyword evidence="2 4" id="KW-0689">Ribosomal protein</keyword>
<proteinExistence type="inferred from homology"/>
<accession>A0A3B0VP20</accession>